<evidence type="ECO:0000256" key="1">
    <source>
        <dbReference type="SAM" id="MobiDB-lite"/>
    </source>
</evidence>
<gene>
    <name evidence="3" type="ORF">XI38_12590</name>
</gene>
<reference evidence="3" key="1">
    <citation type="submission" date="2015-04" db="EMBL/GenBank/DDBJ databases">
        <title>Complete genome sequence of Microbacterium chocolatum SIT 101, a bacterium enantioselectively hydrolyzing mesomeric diesters.</title>
        <authorList>
            <person name="Li X."/>
            <person name="Xu Y."/>
        </authorList>
    </citation>
    <scope>NUCLEOTIDE SEQUENCE [LARGE SCALE GENOMIC DNA]</scope>
    <source>
        <strain evidence="3">SIT 101</strain>
    </source>
</reference>
<protein>
    <submittedName>
        <fullName evidence="3">Uncharacterized protein</fullName>
    </submittedName>
</protein>
<accession>A0A0M9VKH2</accession>
<feature type="region of interest" description="Disordered" evidence="1">
    <location>
        <begin position="302"/>
        <end position="337"/>
    </location>
</feature>
<organism evidence="3 4">
    <name type="scientific">Microbacterium aurantiacum</name>
    <dbReference type="NCBI Taxonomy" id="162393"/>
    <lineage>
        <taxon>Bacteria</taxon>
        <taxon>Bacillati</taxon>
        <taxon>Actinomycetota</taxon>
        <taxon>Actinomycetes</taxon>
        <taxon>Micrococcales</taxon>
        <taxon>Microbacteriaceae</taxon>
        <taxon>Microbacterium</taxon>
    </lineage>
</organism>
<keyword evidence="2" id="KW-1133">Transmembrane helix</keyword>
<feature type="transmembrane region" description="Helical" evidence="2">
    <location>
        <begin position="268"/>
        <end position="287"/>
    </location>
</feature>
<keyword evidence="4" id="KW-1185">Reference proteome</keyword>
<dbReference type="EMBL" id="LAVO01000013">
    <property type="protein sequence ID" value="KOS10085.1"/>
    <property type="molecule type" value="Genomic_DNA"/>
</dbReference>
<evidence type="ECO:0000313" key="4">
    <source>
        <dbReference type="Proteomes" id="UP000037737"/>
    </source>
</evidence>
<evidence type="ECO:0000256" key="2">
    <source>
        <dbReference type="SAM" id="Phobius"/>
    </source>
</evidence>
<dbReference type="PATRIC" id="fig|84292.3.peg.2558"/>
<keyword evidence="2" id="KW-0472">Membrane</keyword>
<proteinExistence type="predicted"/>
<dbReference type="AlphaFoldDB" id="A0A0M9VKH2"/>
<dbReference type="Proteomes" id="UP000037737">
    <property type="component" value="Unassembled WGS sequence"/>
</dbReference>
<sequence length="428" mass="44981">MNIARERLLSPYRAVRRVGAGIEGPWPGLGVALQDGGRGLLVDAEILGSTWPGWAARDDGHLLSPLDVVRRPDGHDALLPVCRRLDRMLADRVSAGERLPAGEAVTLALSLLRGLREAGDHARLSGSWWVDAGGRPVLAIGDGAGEADARTATRRCLELSGASPADPVWAPVFADLDRSRSSAREIRAVEDGLFAMAEPQPLSHPGTAPRPMTSVRPERDTAGIVEDAPPRMLSSWARFLDADLADLFSRWTTEVWRRTRLPQRSRRLPVVLAGVTGAGVLAAGLLWPAAGAATSGDAPVATTDAVASDAPAGAPQEPAPVTSPTPDGASGAADMPSTADSLIQSRLTCAGDPSCLSGVVLDPLTVFPSGAVDAPSTERRITLLDDLGGVAVLRLDVDGHAPQLIVLALRDGKWLLRDVHDVPQQPEP</sequence>
<evidence type="ECO:0000313" key="3">
    <source>
        <dbReference type="EMBL" id="KOS10085.1"/>
    </source>
</evidence>
<comment type="caution">
    <text evidence="3">The sequence shown here is derived from an EMBL/GenBank/DDBJ whole genome shotgun (WGS) entry which is preliminary data.</text>
</comment>
<keyword evidence="2" id="KW-0812">Transmembrane</keyword>
<name>A0A0M9VKH2_9MICO</name>